<proteinExistence type="inferred from homology"/>
<gene>
    <name evidence="5" type="ORF">FHS11_000747</name>
</gene>
<comment type="similarity">
    <text evidence="2">Belongs to the NADH:flavin oxidoreductase/NADH oxidase family.</text>
</comment>
<evidence type="ECO:0000313" key="5">
    <source>
        <dbReference type="EMBL" id="MBB3054337.1"/>
    </source>
</evidence>
<reference evidence="5" key="1">
    <citation type="submission" date="2020-08" db="EMBL/GenBank/DDBJ databases">
        <title>Genomic Encyclopedia of Type Strains, Phase III (KMG-III): the genomes of soil and plant-associated and newly described type strains.</title>
        <authorList>
            <person name="Whitman W."/>
        </authorList>
    </citation>
    <scope>NUCLEOTIDE SEQUENCE [LARGE SCALE GENOMIC DNA]</scope>
    <source>
        <strain evidence="5">CECT 8628</strain>
    </source>
</reference>
<dbReference type="SUPFAM" id="SSF51395">
    <property type="entry name" value="FMN-linked oxidoreductases"/>
    <property type="match status" value="1"/>
</dbReference>
<evidence type="ECO:0000313" key="6">
    <source>
        <dbReference type="Proteomes" id="UP000539265"/>
    </source>
</evidence>
<name>A0A839SCP1_9SPHI</name>
<dbReference type="Gene3D" id="3.20.20.70">
    <property type="entry name" value="Aldolase class I"/>
    <property type="match status" value="1"/>
</dbReference>
<dbReference type="InterPro" id="IPR013785">
    <property type="entry name" value="Aldolase_TIM"/>
</dbReference>
<dbReference type="Proteomes" id="UP000539265">
    <property type="component" value="Unassembled WGS sequence"/>
</dbReference>
<evidence type="ECO:0000256" key="3">
    <source>
        <dbReference type="ARBA" id="ARBA00023002"/>
    </source>
</evidence>
<dbReference type="OrthoDB" id="9772736at2"/>
<protein>
    <submittedName>
        <fullName evidence="5">N-ethylmaleimide reductase</fullName>
        <ecNumber evidence="5">1.-.-.-</ecNumber>
    </submittedName>
</protein>
<dbReference type="GO" id="GO:0005829">
    <property type="term" value="C:cytosol"/>
    <property type="evidence" value="ECO:0007669"/>
    <property type="project" value="UniProtKB-ARBA"/>
</dbReference>
<comment type="caution">
    <text evidence="5">The sequence shown here is derived from an EMBL/GenBank/DDBJ whole genome shotgun (WGS) entry which is preliminary data.</text>
</comment>
<comment type="cofactor">
    <cofactor evidence="1">
        <name>FMN</name>
        <dbReference type="ChEBI" id="CHEBI:58210"/>
    </cofactor>
</comment>
<evidence type="ECO:0000259" key="4">
    <source>
        <dbReference type="Pfam" id="PF00724"/>
    </source>
</evidence>
<sequence>MDTQTSTGTDFRNAKLFTPVKLGRLELGHRVIMAPLTRLRTDMPGNIPNDLMASYYSQRATRGGLIISEATVVSSNGHGYFGAPGIHTDEQTKGWKKVTSAVHAKGGKMFSQLWHVGRQSHVDLQPGGGLPVGPSEVYHENFALTPNGWLPASQNRALTVPEIHAIIEDFRKGAENAMKAGFDGVELHAANSYLVDQFLQDISNKRTDEYGGTIENRARFLLEVVEAIASVWGGDRVGVRVSPSGTWGGMGDSNPAALFSHVAEQLNQFGLAYLHVVDPRIVNNVEKEEGYVAPVAAGQLSQIFKGPVLAAGGFTREDAENTLQKGDADAIVFGRFFIANPDLVERFKNGYELNAYDRETFYGGDEKGYTDYPFYEGQSAHLQTV</sequence>
<dbReference type="RefSeq" id="WP_096357113.1">
    <property type="nucleotide sequence ID" value="NZ_AP017313.1"/>
</dbReference>
<dbReference type="EMBL" id="JACHWX010000002">
    <property type="protein sequence ID" value="MBB3054337.1"/>
    <property type="molecule type" value="Genomic_DNA"/>
</dbReference>
<dbReference type="PANTHER" id="PTHR22893:SF91">
    <property type="entry name" value="NADPH DEHYDROGENASE 2-RELATED"/>
    <property type="match status" value="1"/>
</dbReference>
<evidence type="ECO:0000256" key="2">
    <source>
        <dbReference type="ARBA" id="ARBA00005979"/>
    </source>
</evidence>
<organism evidence="5 6">
    <name type="scientific">Mucilaginibacter gotjawali</name>
    <dbReference type="NCBI Taxonomy" id="1550579"/>
    <lineage>
        <taxon>Bacteria</taxon>
        <taxon>Pseudomonadati</taxon>
        <taxon>Bacteroidota</taxon>
        <taxon>Sphingobacteriia</taxon>
        <taxon>Sphingobacteriales</taxon>
        <taxon>Sphingobacteriaceae</taxon>
        <taxon>Mucilaginibacter</taxon>
    </lineage>
</organism>
<evidence type="ECO:0000256" key="1">
    <source>
        <dbReference type="ARBA" id="ARBA00001917"/>
    </source>
</evidence>
<dbReference type="InterPro" id="IPR001155">
    <property type="entry name" value="OxRdtase_FMN_N"/>
</dbReference>
<dbReference type="CDD" id="cd02933">
    <property type="entry name" value="OYE_like_FMN"/>
    <property type="match status" value="1"/>
</dbReference>
<dbReference type="InterPro" id="IPR045247">
    <property type="entry name" value="Oye-like"/>
</dbReference>
<dbReference type="Pfam" id="PF00724">
    <property type="entry name" value="Oxidored_FMN"/>
    <property type="match status" value="1"/>
</dbReference>
<accession>A0A839SCP1</accession>
<dbReference type="AlphaFoldDB" id="A0A839SCP1"/>
<dbReference type="GO" id="GO:0010181">
    <property type="term" value="F:FMN binding"/>
    <property type="evidence" value="ECO:0007669"/>
    <property type="project" value="InterPro"/>
</dbReference>
<dbReference type="GO" id="GO:0016628">
    <property type="term" value="F:oxidoreductase activity, acting on the CH-CH group of donors, NAD or NADP as acceptor"/>
    <property type="evidence" value="ECO:0007669"/>
    <property type="project" value="UniProtKB-ARBA"/>
</dbReference>
<dbReference type="FunFam" id="3.20.20.70:FF:000059">
    <property type="entry name" value="N-ethylmaleimide reductase, FMN-linked"/>
    <property type="match status" value="1"/>
</dbReference>
<feature type="domain" description="NADH:flavin oxidoreductase/NADH oxidase N-terminal" evidence="4">
    <location>
        <begin position="15"/>
        <end position="354"/>
    </location>
</feature>
<keyword evidence="3 5" id="KW-0560">Oxidoreductase</keyword>
<keyword evidence="6" id="KW-1185">Reference proteome</keyword>
<dbReference type="EC" id="1.-.-.-" evidence="5"/>
<dbReference type="PANTHER" id="PTHR22893">
    <property type="entry name" value="NADH OXIDOREDUCTASE-RELATED"/>
    <property type="match status" value="1"/>
</dbReference>